<dbReference type="EMBL" id="KQ235637">
    <property type="protein sequence ID" value="KMZ96323.1"/>
    <property type="molecule type" value="Genomic_DNA"/>
</dbReference>
<accession>A0A0J9W6U9</accession>
<gene>
    <name evidence="1" type="ORF">PVNG_02461</name>
</gene>
<dbReference type="Proteomes" id="UP000053239">
    <property type="component" value="Unassembled WGS sequence"/>
</dbReference>
<proteinExistence type="predicted"/>
<evidence type="ECO:0000313" key="1">
    <source>
        <dbReference type="EMBL" id="KMZ96323.1"/>
    </source>
</evidence>
<reference evidence="1 2" key="1">
    <citation type="submission" date="2011-09" db="EMBL/GenBank/DDBJ databases">
        <title>The Genome Sequence of Plasmodium vivax North Korean.</title>
        <authorList>
            <consortium name="The Broad Institute Genome Sequencing Platform"/>
            <consortium name="The Broad Institute Genome Sequencing Center for Infectious Disease"/>
            <person name="Neafsey D."/>
            <person name="Carlton J."/>
            <person name="Barnwell J."/>
            <person name="Collins W."/>
            <person name="Escalante A."/>
            <person name="Mullikin J."/>
            <person name="Saul A."/>
            <person name="Guigo R."/>
            <person name="Camara F."/>
            <person name="Young S.K."/>
            <person name="Zeng Q."/>
            <person name="Gargeya S."/>
            <person name="Fitzgerald M."/>
            <person name="Haas B."/>
            <person name="Abouelleil A."/>
            <person name="Alvarado L."/>
            <person name="Arachchi H.M."/>
            <person name="Berlin A."/>
            <person name="Brown A."/>
            <person name="Chapman S.B."/>
            <person name="Chen Z."/>
            <person name="Dunbar C."/>
            <person name="Freedman E."/>
            <person name="Gearin G."/>
            <person name="Gellesch M."/>
            <person name="Goldberg J."/>
            <person name="Griggs A."/>
            <person name="Gujja S."/>
            <person name="Heiman D."/>
            <person name="Howarth C."/>
            <person name="Larson L."/>
            <person name="Lui A."/>
            <person name="MacDonald P.J.P."/>
            <person name="Montmayeur A."/>
            <person name="Murphy C."/>
            <person name="Neiman D."/>
            <person name="Pearson M."/>
            <person name="Priest M."/>
            <person name="Roberts A."/>
            <person name="Saif S."/>
            <person name="Shea T."/>
            <person name="Shenoy N."/>
            <person name="Sisk P."/>
            <person name="Stolte C."/>
            <person name="Sykes S."/>
            <person name="Wortman J."/>
            <person name="Nusbaum C."/>
            <person name="Birren B."/>
        </authorList>
    </citation>
    <scope>NUCLEOTIDE SEQUENCE [LARGE SCALE GENOMIC DNA]</scope>
    <source>
        <strain evidence="1 2">North Korean</strain>
    </source>
</reference>
<evidence type="ECO:0000313" key="2">
    <source>
        <dbReference type="Proteomes" id="UP000053239"/>
    </source>
</evidence>
<protein>
    <submittedName>
        <fullName evidence="1">Uncharacterized protein</fullName>
    </submittedName>
</protein>
<dbReference type="AlphaFoldDB" id="A0A0J9W6U9"/>
<sequence length="113" mass="13364">MSGRSGNSKRTIQNLRILLIDSERNLVVKRLLNLKVFVVPEIQHFIFRSVFFRQLYRSRVQIEWLDLTLKRRERCQGEVKSLTDRSIQVGQDKGQGEILNLLEGELRLDLERI</sequence>
<organism evidence="1 2">
    <name type="scientific">Plasmodium vivax North Korean</name>
    <dbReference type="NCBI Taxonomy" id="1035514"/>
    <lineage>
        <taxon>Eukaryota</taxon>
        <taxon>Sar</taxon>
        <taxon>Alveolata</taxon>
        <taxon>Apicomplexa</taxon>
        <taxon>Aconoidasida</taxon>
        <taxon>Haemosporida</taxon>
        <taxon>Plasmodiidae</taxon>
        <taxon>Plasmodium</taxon>
        <taxon>Plasmodium (Plasmodium)</taxon>
    </lineage>
</organism>
<name>A0A0J9W6U9_PLAVI</name>